<reference evidence="3 4" key="1">
    <citation type="journal article" date="2023" name="IScience">
        <title>Expanded male sex-determining region conserved during the evolution of homothallism in the green alga Volvox.</title>
        <authorList>
            <person name="Yamamoto K."/>
            <person name="Matsuzaki R."/>
            <person name="Mahakham W."/>
            <person name="Heman W."/>
            <person name="Sekimoto H."/>
            <person name="Kawachi M."/>
            <person name="Minakuchi Y."/>
            <person name="Toyoda A."/>
            <person name="Nozaki H."/>
        </authorList>
    </citation>
    <scope>NUCLEOTIDE SEQUENCE [LARGE SCALE GENOMIC DNA]</scope>
    <source>
        <strain evidence="3 4">NIES-4468</strain>
    </source>
</reference>
<feature type="region of interest" description="Disordered" evidence="2">
    <location>
        <begin position="389"/>
        <end position="410"/>
    </location>
</feature>
<accession>A0ABQ5RTT0</accession>
<evidence type="ECO:0008006" key="5">
    <source>
        <dbReference type="Google" id="ProtNLM"/>
    </source>
</evidence>
<evidence type="ECO:0000313" key="4">
    <source>
        <dbReference type="Proteomes" id="UP001165090"/>
    </source>
</evidence>
<comment type="caution">
    <text evidence="3">The sequence shown here is derived from an EMBL/GenBank/DDBJ whole genome shotgun (WGS) entry which is preliminary data.</text>
</comment>
<dbReference type="SMART" id="SM00185">
    <property type="entry name" value="ARM"/>
    <property type="match status" value="3"/>
</dbReference>
<dbReference type="SUPFAM" id="SSF48371">
    <property type="entry name" value="ARM repeat"/>
    <property type="match status" value="1"/>
</dbReference>
<sequence>ASAGDSGAAAVEPLTPTPAAAATPLLAADLYERAAALMACLTGSSPGLRTQLVRQSPLPKLLVARLAGSPTAGMAMSVVAALNNLVASCDPEAQGELVRVGAVPLLMRLVYSQHEGLLRRSCHCLASVVMGQTVLQNALVGVAQGESNGVPPLAAAAAAAVEGNGDSGAANCSSSNTATAAAATANASGLAAVDDSGSVGGDGCDGGGSLMGRDGAAASAATAAATATAVGPMGQGYPDLPSLLTELLRAAAPDAAAAPAAGEGFRPRSPALAAEVARLCGALCFRSNAAVQMRLAEAGVLEALIALLRLDHLPAVCQALMAIANLAGDCGTNRRRLLEGGVAVELHRLLRVRGEEVVARAAYCITVLADPGDTATAVKGSGALGPAESPLSTAAASGAANPPASDDPRDALAAAGLVPPLVRCLRHPHPDVAARGVAALEALVRGHRANALLVVSSGGVALLAALM</sequence>
<dbReference type="InterPro" id="IPR016024">
    <property type="entry name" value="ARM-type_fold"/>
</dbReference>
<proteinExistence type="predicted"/>
<dbReference type="InterPro" id="IPR000225">
    <property type="entry name" value="Armadillo"/>
</dbReference>
<name>A0ABQ5RTT0_9CHLO</name>
<evidence type="ECO:0000313" key="3">
    <source>
        <dbReference type="EMBL" id="GLI60836.1"/>
    </source>
</evidence>
<dbReference type="InterPro" id="IPR011989">
    <property type="entry name" value="ARM-like"/>
</dbReference>
<feature type="repeat" description="ARM" evidence="1">
    <location>
        <begin position="416"/>
        <end position="458"/>
    </location>
</feature>
<dbReference type="PROSITE" id="PS50176">
    <property type="entry name" value="ARM_REPEAT"/>
    <property type="match status" value="1"/>
</dbReference>
<gene>
    <name evidence="3" type="ORF">VaNZ11_003044</name>
</gene>
<feature type="non-terminal residue" evidence="3">
    <location>
        <position position="467"/>
    </location>
</feature>
<dbReference type="Proteomes" id="UP001165090">
    <property type="component" value="Unassembled WGS sequence"/>
</dbReference>
<dbReference type="EMBL" id="BSDZ01000008">
    <property type="protein sequence ID" value="GLI60836.1"/>
    <property type="molecule type" value="Genomic_DNA"/>
</dbReference>
<evidence type="ECO:0000256" key="2">
    <source>
        <dbReference type="SAM" id="MobiDB-lite"/>
    </source>
</evidence>
<keyword evidence="4" id="KW-1185">Reference proteome</keyword>
<protein>
    <recommendedName>
        <fullName evidence="5">Armadillo repeat-containing protein 8</fullName>
    </recommendedName>
</protein>
<dbReference type="Gene3D" id="1.25.10.10">
    <property type="entry name" value="Leucine-rich Repeat Variant"/>
    <property type="match status" value="3"/>
</dbReference>
<feature type="compositionally biased region" description="Low complexity" evidence="2">
    <location>
        <begin position="389"/>
        <end position="404"/>
    </location>
</feature>
<dbReference type="Pfam" id="PF00514">
    <property type="entry name" value="Arm"/>
    <property type="match status" value="1"/>
</dbReference>
<evidence type="ECO:0000256" key="1">
    <source>
        <dbReference type="PROSITE-ProRule" id="PRU00259"/>
    </source>
</evidence>
<organism evidence="3 4">
    <name type="scientific">Volvox africanus</name>
    <dbReference type="NCBI Taxonomy" id="51714"/>
    <lineage>
        <taxon>Eukaryota</taxon>
        <taxon>Viridiplantae</taxon>
        <taxon>Chlorophyta</taxon>
        <taxon>core chlorophytes</taxon>
        <taxon>Chlorophyceae</taxon>
        <taxon>CS clade</taxon>
        <taxon>Chlamydomonadales</taxon>
        <taxon>Volvocaceae</taxon>
        <taxon>Volvox</taxon>
    </lineage>
</organism>
<feature type="non-terminal residue" evidence="3">
    <location>
        <position position="1"/>
    </location>
</feature>